<dbReference type="InterPro" id="IPR036388">
    <property type="entry name" value="WH-like_DNA-bd_sf"/>
</dbReference>
<dbReference type="EMBL" id="JALLAZ020001379">
    <property type="protein sequence ID" value="KAL3775957.1"/>
    <property type="molecule type" value="Genomic_DNA"/>
</dbReference>
<sequence length="295" mass="32575">MTDSNVGQPAHPHHAQLVGSKHDPAVGFLAARAESTNAAIRSRVFGPEHDRLSFLHKLHILACDPSYESIRWTSDGKSFEVKRMGYTRDIMNVFFDQTKFKSFQNRLSRYRFKVVRNAKFSNTRGFEYDYIINHPLFTREKFDVVAMQMARGGKKIAYCSEKWTSDEKLGYGVANGARAKICGQDEGRGHREGCSKLPPKGGNSLGHEKTISAVPGEVERPPRPAEGCEVDAIISGYADVCHSQTNIIGHAAARRSPFPRSFTMTPKDPDDEEIANASPTARGLSMVLGSGGAMI</sequence>
<gene>
    <name evidence="6" type="ORF">ACHAW5_004233</name>
</gene>
<proteinExistence type="predicted"/>
<dbReference type="InterPro" id="IPR036390">
    <property type="entry name" value="WH_DNA-bd_sf"/>
</dbReference>
<keyword evidence="2" id="KW-0238">DNA-binding</keyword>
<dbReference type="SUPFAM" id="SSF46785">
    <property type="entry name" value="Winged helix' DNA-binding domain"/>
    <property type="match status" value="1"/>
</dbReference>
<dbReference type="GO" id="GO:0003677">
    <property type="term" value="F:DNA binding"/>
    <property type="evidence" value="ECO:0007669"/>
    <property type="project" value="UniProtKB-KW"/>
</dbReference>
<reference evidence="6 7" key="1">
    <citation type="submission" date="2024-10" db="EMBL/GenBank/DDBJ databases">
        <title>Updated reference genomes for cyclostephanoid diatoms.</title>
        <authorList>
            <person name="Roberts W.R."/>
            <person name="Alverson A.J."/>
        </authorList>
    </citation>
    <scope>NUCLEOTIDE SEQUENCE [LARGE SCALE GENOMIC DNA]</scope>
    <source>
        <strain evidence="6 7">AJA276-08</strain>
    </source>
</reference>
<name>A0ABD3NL76_9STRA</name>
<evidence type="ECO:0000256" key="2">
    <source>
        <dbReference type="ARBA" id="ARBA00023125"/>
    </source>
</evidence>
<evidence type="ECO:0000256" key="4">
    <source>
        <dbReference type="SAM" id="MobiDB-lite"/>
    </source>
</evidence>
<evidence type="ECO:0000259" key="5">
    <source>
        <dbReference type="Pfam" id="PF00447"/>
    </source>
</evidence>
<dbReference type="Gene3D" id="1.10.10.10">
    <property type="entry name" value="Winged helix-like DNA-binding domain superfamily/Winged helix DNA-binding domain"/>
    <property type="match status" value="1"/>
</dbReference>
<feature type="compositionally biased region" description="Basic and acidic residues" evidence="4">
    <location>
        <begin position="185"/>
        <end position="194"/>
    </location>
</feature>
<dbReference type="Proteomes" id="UP001530315">
    <property type="component" value="Unassembled WGS sequence"/>
</dbReference>
<evidence type="ECO:0000313" key="6">
    <source>
        <dbReference type="EMBL" id="KAL3775957.1"/>
    </source>
</evidence>
<feature type="region of interest" description="Disordered" evidence="4">
    <location>
        <begin position="185"/>
        <end position="208"/>
    </location>
</feature>
<accession>A0ABD3NL76</accession>
<dbReference type="Pfam" id="PF00447">
    <property type="entry name" value="HSF_DNA-bind"/>
    <property type="match status" value="1"/>
</dbReference>
<protein>
    <recommendedName>
        <fullName evidence="5">HSF-type DNA-binding domain-containing protein</fullName>
    </recommendedName>
</protein>
<keyword evidence="3" id="KW-0539">Nucleus</keyword>
<evidence type="ECO:0000256" key="1">
    <source>
        <dbReference type="ARBA" id="ARBA00004123"/>
    </source>
</evidence>
<evidence type="ECO:0000313" key="7">
    <source>
        <dbReference type="Proteomes" id="UP001530315"/>
    </source>
</evidence>
<dbReference type="GO" id="GO:0005634">
    <property type="term" value="C:nucleus"/>
    <property type="evidence" value="ECO:0007669"/>
    <property type="project" value="UniProtKB-SubCell"/>
</dbReference>
<dbReference type="AlphaFoldDB" id="A0ABD3NL76"/>
<comment type="caution">
    <text evidence="6">The sequence shown here is derived from an EMBL/GenBank/DDBJ whole genome shotgun (WGS) entry which is preliminary data.</text>
</comment>
<organism evidence="6 7">
    <name type="scientific">Stephanodiscus triporus</name>
    <dbReference type="NCBI Taxonomy" id="2934178"/>
    <lineage>
        <taxon>Eukaryota</taxon>
        <taxon>Sar</taxon>
        <taxon>Stramenopiles</taxon>
        <taxon>Ochrophyta</taxon>
        <taxon>Bacillariophyta</taxon>
        <taxon>Coscinodiscophyceae</taxon>
        <taxon>Thalassiosirophycidae</taxon>
        <taxon>Stephanodiscales</taxon>
        <taxon>Stephanodiscaceae</taxon>
        <taxon>Stephanodiscus</taxon>
    </lineage>
</organism>
<dbReference type="InterPro" id="IPR000232">
    <property type="entry name" value="HSF_DNA-bd"/>
</dbReference>
<comment type="subcellular location">
    <subcellularLocation>
        <location evidence="1">Nucleus</location>
    </subcellularLocation>
</comment>
<feature type="domain" description="HSF-type DNA-binding" evidence="5">
    <location>
        <begin position="54"/>
        <end position="144"/>
    </location>
</feature>
<keyword evidence="7" id="KW-1185">Reference proteome</keyword>
<evidence type="ECO:0000256" key="3">
    <source>
        <dbReference type="ARBA" id="ARBA00023242"/>
    </source>
</evidence>